<feature type="coiled-coil region" evidence="16">
    <location>
        <begin position="553"/>
        <end position="580"/>
    </location>
</feature>
<dbReference type="Pfam" id="PF00362">
    <property type="entry name" value="Integrin_beta"/>
    <property type="match status" value="2"/>
</dbReference>
<dbReference type="SUPFAM" id="SSF69687">
    <property type="entry name" value="Integrin beta tail domain"/>
    <property type="match status" value="2"/>
</dbReference>
<dbReference type="Pfam" id="PF08725">
    <property type="entry name" value="Integrin_b_cyt"/>
    <property type="match status" value="1"/>
</dbReference>
<dbReference type="GO" id="GO:0007160">
    <property type="term" value="P:cell-matrix adhesion"/>
    <property type="evidence" value="ECO:0007669"/>
    <property type="project" value="TreeGrafter"/>
</dbReference>
<evidence type="ECO:0000256" key="1">
    <source>
        <dbReference type="ARBA" id="ARBA00004251"/>
    </source>
</evidence>
<keyword evidence="7" id="KW-0732">Signal</keyword>
<dbReference type="InterPro" id="IPR036465">
    <property type="entry name" value="vWFA_dom_sf"/>
</dbReference>
<dbReference type="Pfam" id="PF23105">
    <property type="entry name" value="EGF_integrin"/>
    <property type="match status" value="3"/>
</dbReference>
<dbReference type="SMART" id="SM01242">
    <property type="entry name" value="Integrin_B_tail"/>
    <property type="match status" value="2"/>
</dbReference>
<keyword evidence="3" id="KW-1003">Cell membrane</keyword>
<evidence type="ECO:0000256" key="6">
    <source>
        <dbReference type="ARBA" id="ARBA00022692"/>
    </source>
</evidence>
<evidence type="ECO:0000256" key="11">
    <source>
        <dbReference type="ARBA" id="ARBA00023037"/>
    </source>
</evidence>
<keyword evidence="8" id="KW-0677">Repeat</keyword>
<dbReference type="Pfam" id="PF07965">
    <property type="entry name" value="Integrin_B_tail"/>
    <property type="match status" value="2"/>
</dbReference>
<dbReference type="Gene3D" id="3.40.50.410">
    <property type="entry name" value="von Willebrand factor, type A domain"/>
    <property type="match status" value="2"/>
</dbReference>
<dbReference type="GO" id="GO:0005178">
    <property type="term" value="F:integrin binding"/>
    <property type="evidence" value="ECO:0007669"/>
    <property type="project" value="TreeGrafter"/>
</dbReference>
<dbReference type="InterPro" id="IPR032695">
    <property type="entry name" value="Integrin_dom_sf"/>
</dbReference>
<evidence type="ECO:0000256" key="14">
    <source>
        <dbReference type="ARBA" id="ARBA00023180"/>
    </source>
</evidence>
<keyword evidence="5" id="KW-0597">Phosphoprotein</keyword>
<evidence type="ECO:0000256" key="13">
    <source>
        <dbReference type="ARBA" id="ARBA00023157"/>
    </source>
</evidence>
<evidence type="ECO:0000256" key="8">
    <source>
        <dbReference type="ARBA" id="ARBA00022737"/>
    </source>
</evidence>
<dbReference type="GO" id="GO:0016477">
    <property type="term" value="P:cell migration"/>
    <property type="evidence" value="ECO:0007669"/>
    <property type="project" value="TreeGrafter"/>
</dbReference>
<dbReference type="InterPro" id="IPR036349">
    <property type="entry name" value="Integrin_bsu_tail_dom_sf"/>
</dbReference>
<evidence type="ECO:0000256" key="2">
    <source>
        <dbReference type="ARBA" id="ARBA00007449"/>
    </source>
</evidence>
<keyword evidence="6 15" id="KW-0812">Transmembrane</keyword>
<keyword evidence="14" id="KW-0325">Glycoprotein</keyword>
<accession>A0A482VN92</accession>
<dbReference type="InterPro" id="IPR015812">
    <property type="entry name" value="Integrin_bsu"/>
</dbReference>
<dbReference type="OrthoDB" id="410592at2759"/>
<dbReference type="Proteomes" id="UP000292052">
    <property type="component" value="Unassembled WGS sequence"/>
</dbReference>
<dbReference type="PRINTS" id="PR01186">
    <property type="entry name" value="INTEGRINB"/>
</dbReference>
<comment type="subcellular location">
    <subcellularLocation>
        <location evidence="1 15">Cell membrane</location>
        <topology evidence="1 15">Single-pass type I membrane protein</topology>
    </subcellularLocation>
</comment>
<dbReference type="SUPFAM" id="SSF69179">
    <property type="entry name" value="Integrin domains"/>
    <property type="match status" value="1"/>
</dbReference>
<keyword evidence="12 17" id="KW-0472">Membrane</keyword>
<dbReference type="Gene3D" id="2.10.25.10">
    <property type="entry name" value="Laminin"/>
    <property type="match status" value="4"/>
</dbReference>
<dbReference type="InterPro" id="IPR002369">
    <property type="entry name" value="Integrin_bsu_VWA"/>
</dbReference>
<dbReference type="SUPFAM" id="SSF53300">
    <property type="entry name" value="vWA-like"/>
    <property type="match status" value="2"/>
</dbReference>
<dbReference type="GO" id="GO:0007229">
    <property type="term" value="P:integrin-mediated signaling pathway"/>
    <property type="evidence" value="ECO:0007669"/>
    <property type="project" value="UniProtKB-KW"/>
</dbReference>
<keyword evidence="16" id="KW-0175">Coiled coil</keyword>
<dbReference type="SMART" id="SM01241">
    <property type="entry name" value="Integrin_b_cyt"/>
    <property type="match status" value="1"/>
</dbReference>
<evidence type="ECO:0000256" key="15">
    <source>
        <dbReference type="RuleBase" id="RU000633"/>
    </source>
</evidence>
<evidence type="ECO:0000256" key="9">
    <source>
        <dbReference type="ARBA" id="ARBA00022889"/>
    </source>
</evidence>
<evidence type="ECO:0000313" key="19">
    <source>
        <dbReference type="EMBL" id="RZC33867.1"/>
    </source>
</evidence>
<dbReference type="AlphaFoldDB" id="A0A482VN92"/>
<protein>
    <recommendedName>
        <fullName evidence="15">Integrin beta</fullName>
    </recommendedName>
</protein>
<evidence type="ECO:0000256" key="16">
    <source>
        <dbReference type="SAM" id="Coils"/>
    </source>
</evidence>
<dbReference type="InterPro" id="IPR000742">
    <property type="entry name" value="EGF"/>
</dbReference>
<dbReference type="PANTHER" id="PTHR10082:SF60">
    <property type="entry name" value="INTEGRIN BETA-PS"/>
    <property type="match status" value="1"/>
</dbReference>
<dbReference type="PROSITE" id="PS00243">
    <property type="entry name" value="I_EGF_1"/>
    <property type="match status" value="3"/>
</dbReference>
<dbReference type="GO" id="GO:0005925">
    <property type="term" value="C:focal adhesion"/>
    <property type="evidence" value="ECO:0007669"/>
    <property type="project" value="TreeGrafter"/>
</dbReference>
<keyword evidence="11 15" id="KW-0401">Integrin</keyword>
<dbReference type="Gene3D" id="4.10.1240.30">
    <property type="match status" value="2"/>
</dbReference>
<evidence type="ECO:0000256" key="3">
    <source>
        <dbReference type="ARBA" id="ARBA00022475"/>
    </source>
</evidence>
<gene>
    <name evidence="19" type="ORF">BDFB_003548</name>
</gene>
<dbReference type="InterPro" id="IPR013111">
    <property type="entry name" value="EGF_extracell"/>
</dbReference>
<dbReference type="GO" id="GO:0009986">
    <property type="term" value="C:cell surface"/>
    <property type="evidence" value="ECO:0007669"/>
    <property type="project" value="TreeGrafter"/>
</dbReference>
<comment type="similarity">
    <text evidence="2 15">Belongs to the integrin beta chain family.</text>
</comment>
<keyword evidence="13" id="KW-1015">Disulfide bond</keyword>
<comment type="caution">
    <text evidence="19">The sequence shown here is derived from an EMBL/GenBank/DDBJ whole genome shotgun (WGS) entry which is preliminary data.</text>
</comment>
<dbReference type="InterPro" id="IPR057243">
    <property type="entry name" value="Integrin_I-EGF_CS"/>
</dbReference>
<dbReference type="FunFam" id="3.40.50.410:FF:000002">
    <property type="entry name" value="Integrin beta"/>
    <property type="match status" value="2"/>
</dbReference>
<evidence type="ECO:0000256" key="5">
    <source>
        <dbReference type="ARBA" id="ARBA00022553"/>
    </source>
</evidence>
<sequence length="1219" mass="136513">EHSGHCLHEKDFNSQWCKSSLLEKPQNFSKIVEDKPLSSATGQVVQIAPQIVKLRLRREQEYTLQFQYAQAKNYPIDLYYIMDLSASMEDHKEKLAKLGEELARTMRNITDNFQLGFGSFVDKVDLPFVSTLPKKLKNPCNKPAKLSKCVSPYSFKNHMSLSTDYKKFSNEVLQAKVSANLDSPEGGFDALMQAIVCKNEIGWRSDARHLLVFSTDADFHIAGDGKLAGVIEPNDAQCHMKNHSYTHDLILDYPSVSQINHVAKENNINIIFAIVNKNRPVKYYRSLSEEIENSNMGILDTKSENVINLVLDNYNVNDNSSCIKPDNNNLICNGQGTCNCGKCECFDETGYSGKYCDECATCSAQRCGELRNCVECQAYKSGIYSEDECRANCTAFNTEIVEKIDSESDENSKICTLLDDKECTLVFQYEYGSNGELKVKTEKAKFCPEPPNILETCSECIQELGCVWCIRPETPGHCKHEKDSNPQWCKSDLLENPKSSFEIVEDRPLTSVTGSVVQIKPQKIKLSLRRGQEYTLRFQYAQAENYPVDLYYIMDLSASMEDHREKLAKLGDKLARTMINITKNFQLGFGSFVDKVDLPFVSTVPQKLQQPCTLKKNGKTVVCVSPYSFKNHMSLSKDYNKFSSEVFRAKVSGNLDAPEGGFDALMQAIVCKNEIGWRSNARHLLVFSTDADFHIAGDGKLAGVIEPNDAQCHMEKHLYTHDLILDYPSVSQINYVAKENNVNIIFAIVNKQRAVTSYRSLSEMIENSNMGALDERSDNVINLVIDNYNKIVDSVTISTNSSNDVEIKINSTCPYPKINGCTNIHVGEIVDFTATIKPLECTKGSTKKTIYIKPEAIEESIAIDLEVLCDCNCELPSSPFYETQSSDCHNSGSLKCGVCDCDTGFFGRTCECSSENSQSVDVSNCKPNASDAILCSGLGVCKCGQCICNERSNPGEKIFGKFCDCDNYSCKRVDGKLCSQRGTCDCGGVCKCHAGWTGDACQCPDDESLCVKPGDNNLVCSGHGMCNCGRCECSDEKVRYSGKYCDECPTCSGQRCEELRDCVECQTYESGVYNKDECKANCTRFATEIVEKIESEQDENVKICTIVDDEGCTFKFQYEYGNNEELKVKAEKEKFCPAPPNVLAWVLGVIGSILLAGLIILIIWKIFTTVHDRMEYARFENERKNLRWHRNDNPLYKQATSTFANPAYRKSRSAAKNKS</sequence>
<dbReference type="EMBL" id="QDEB01084934">
    <property type="protein sequence ID" value="RZC33867.1"/>
    <property type="molecule type" value="Genomic_DNA"/>
</dbReference>
<dbReference type="FunFam" id="2.10.25.10:FF:000304">
    <property type="entry name" value="Integrin beta"/>
    <property type="match status" value="1"/>
</dbReference>
<keyword evidence="10 17" id="KW-1133">Transmembrane helix</keyword>
<dbReference type="InterPro" id="IPR014836">
    <property type="entry name" value="Integrin_bsu_cyt_dom"/>
</dbReference>
<feature type="non-terminal residue" evidence="19">
    <location>
        <position position="1"/>
    </location>
</feature>
<proteinExistence type="inferred from homology"/>
<keyword evidence="20" id="KW-1185">Reference proteome</keyword>
<evidence type="ECO:0000313" key="20">
    <source>
        <dbReference type="Proteomes" id="UP000292052"/>
    </source>
</evidence>
<dbReference type="PROSITE" id="PS00022">
    <property type="entry name" value="EGF_1"/>
    <property type="match status" value="1"/>
</dbReference>
<feature type="coiled-coil region" evidence="16">
    <location>
        <begin position="81"/>
        <end position="108"/>
    </location>
</feature>
<evidence type="ECO:0000256" key="10">
    <source>
        <dbReference type="ARBA" id="ARBA00022989"/>
    </source>
</evidence>
<dbReference type="InterPro" id="IPR057073">
    <property type="entry name" value="EGF_integrin_2"/>
</dbReference>
<dbReference type="GO" id="GO:0033627">
    <property type="term" value="P:cell adhesion mediated by integrin"/>
    <property type="evidence" value="ECO:0007669"/>
    <property type="project" value="TreeGrafter"/>
</dbReference>
<dbReference type="SMART" id="SM00187">
    <property type="entry name" value="INB"/>
    <property type="match status" value="2"/>
</dbReference>
<dbReference type="GO" id="GO:0007157">
    <property type="term" value="P:heterophilic cell-cell adhesion via plasma membrane cell adhesion molecules"/>
    <property type="evidence" value="ECO:0007669"/>
    <property type="project" value="UniProtKB-ARBA"/>
</dbReference>
<feature type="domain" description="EGF-like" evidence="18">
    <location>
        <begin position="990"/>
        <end position="1001"/>
    </location>
</feature>
<evidence type="ECO:0000256" key="7">
    <source>
        <dbReference type="ARBA" id="ARBA00022729"/>
    </source>
</evidence>
<dbReference type="FunFam" id="1.20.5.100:FF:000002">
    <property type="entry name" value="Integrin beta"/>
    <property type="match status" value="1"/>
</dbReference>
<dbReference type="InterPro" id="IPR012896">
    <property type="entry name" value="Integrin_bsu_tail"/>
</dbReference>
<dbReference type="PANTHER" id="PTHR10082">
    <property type="entry name" value="INTEGRIN BETA SUBUNIT"/>
    <property type="match status" value="1"/>
</dbReference>
<keyword evidence="4" id="KW-0245">EGF-like domain</keyword>
<evidence type="ECO:0000259" key="18">
    <source>
        <dbReference type="PROSITE" id="PS00022"/>
    </source>
</evidence>
<reference evidence="19 20" key="1">
    <citation type="submission" date="2017-03" db="EMBL/GenBank/DDBJ databases">
        <title>Genome of the blue death feigning beetle - Asbolus verrucosus.</title>
        <authorList>
            <person name="Rider S.D."/>
        </authorList>
    </citation>
    <scope>NUCLEOTIDE SEQUENCE [LARGE SCALE GENOMIC DNA]</scope>
    <source>
        <strain evidence="19">Butters</strain>
        <tissue evidence="19">Head and leg muscle</tissue>
    </source>
</reference>
<evidence type="ECO:0000256" key="17">
    <source>
        <dbReference type="SAM" id="Phobius"/>
    </source>
</evidence>
<organism evidence="19 20">
    <name type="scientific">Asbolus verrucosus</name>
    <name type="common">Desert ironclad beetle</name>
    <dbReference type="NCBI Taxonomy" id="1661398"/>
    <lineage>
        <taxon>Eukaryota</taxon>
        <taxon>Metazoa</taxon>
        <taxon>Ecdysozoa</taxon>
        <taxon>Arthropoda</taxon>
        <taxon>Hexapoda</taxon>
        <taxon>Insecta</taxon>
        <taxon>Pterygota</taxon>
        <taxon>Neoptera</taxon>
        <taxon>Endopterygota</taxon>
        <taxon>Coleoptera</taxon>
        <taxon>Polyphaga</taxon>
        <taxon>Cucujiformia</taxon>
        <taxon>Tenebrionidae</taxon>
        <taxon>Pimeliinae</taxon>
        <taxon>Asbolus</taxon>
    </lineage>
</organism>
<feature type="transmembrane region" description="Helical" evidence="17">
    <location>
        <begin position="1142"/>
        <end position="1164"/>
    </location>
</feature>
<dbReference type="GO" id="GO:0008305">
    <property type="term" value="C:integrin complex"/>
    <property type="evidence" value="ECO:0007669"/>
    <property type="project" value="TreeGrafter"/>
</dbReference>
<dbReference type="Pfam" id="PF07974">
    <property type="entry name" value="EGF_2"/>
    <property type="match status" value="1"/>
</dbReference>
<dbReference type="STRING" id="1661398.A0A482VN92"/>
<dbReference type="PROSITE" id="PS52047">
    <property type="entry name" value="I_EGF_2"/>
    <property type="match status" value="1"/>
</dbReference>
<keyword evidence="9 15" id="KW-0130">Cell adhesion</keyword>
<dbReference type="FunFam" id="2.10.25.10:FF:000036">
    <property type="entry name" value="Integrin beta"/>
    <property type="match status" value="1"/>
</dbReference>
<evidence type="ECO:0000256" key="4">
    <source>
        <dbReference type="ARBA" id="ARBA00022536"/>
    </source>
</evidence>
<name>A0A482VN92_ASBVE</name>
<evidence type="ECO:0000256" key="12">
    <source>
        <dbReference type="ARBA" id="ARBA00023136"/>
    </source>
</evidence>
<dbReference type="Gene3D" id="2.60.40.1510">
    <property type="entry name" value="ntegrin, alpha v. Chain A, domain 3"/>
    <property type="match status" value="2"/>
</dbReference>
<dbReference type="Gene3D" id="1.20.5.100">
    <property type="entry name" value="Cytochrome c1, transmembrane anchor, C-terminal"/>
    <property type="match status" value="1"/>
</dbReference>